<name>A0A5J5EQJ1_9PEZI</name>
<dbReference type="AlphaFoldDB" id="A0A5J5EQJ1"/>
<evidence type="ECO:0000313" key="1">
    <source>
        <dbReference type="EMBL" id="KAA8898632.1"/>
    </source>
</evidence>
<organism evidence="1 2">
    <name type="scientific">Sphaerosporella brunnea</name>
    <dbReference type="NCBI Taxonomy" id="1250544"/>
    <lineage>
        <taxon>Eukaryota</taxon>
        <taxon>Fungi</taxon>
        <taxon>Dikarya</taxon>
        <taxon>Ascomycota</taxon>
        <taxon>Pezizomycotina</taxon>
        <taxon>Pezizomycetes</taxon>
        <taxon>Pezizales</taxon>
        <taxon>Pyronemataceae</taxon>
        <taxon>Sphaerosporella</taxon>
    </lineage>
</organism>
<keyword evidence="2" id="KW-1185">Reference proteome</keyword>
<evidence type="ECO:0000313" key="2">
    <source>
        <dbReference type="Proteomes" id="UP000326924"/>
    </source>
</evidence>
<dbReference type="Proteomes" id="UP000326924">
    <property type="component" value="Unassembled WGS sequence"/>
</dbReference>
<dbReference type="EMBL" id="VXIS01000181">
    <property type="protein sequence ID" value="KAA8898632.1"/>
    <property type="molecule type" value="Genomic_DNA"/>
</dbReference>
<protein>
    <submittedName>
        <fullName evidence="1">Uncharacterized protein</fullName>
    </submittedName>
</protein>
<accession>A0A5J5EQJ1</accession>
<gene>
    <name evidence="1" type="ORF">FN846DRAFT_205784</name>
</gene>
<reference evidence="1 2" key="1">
    <citation type="submission" date="2019-09" db="EMBL/GenBank/DDBJ databases">
        <title>Draft genome of the ectomycorrhizal ascomycete Sphaerosporella brunnea.</title>
        <authorList>
            <consortium name="DOE Joint Genome Institute"/>
            <person name="Benucci G.M."/>
            <person name="Marozzi G."/>
            <person name="Antonielli L."/>
            <person name="Sanchez S."/>
            <person name="Marco P."/>
            <person name="Wang X."/>
            <person name="Falini L.B."/>
            <person name="Barry K."/>
            <person name="Haridas S."/>
            <person name="Lipzen A."/>
            <person name="Labutti K."/>
            <person name="Grigoriev I.V."/>
            <person name="Murat C."/>
            <person name="Martin F."/>
            <person name="Albertini E."/>
            <person name="Donnini D."/>
            <person name="Bonito G."/>
        </authorList>
    </citation>
    <scope>NUCLEOTIDE SEQUENCE [LARGE SCALE GENOMIC DNA]</scope>
    <source>
        <strain evidence="1 2">Sb_GMNB300</strain>
    </source>
</reference>
<comment type="caution">
    <text evidence="1">The sequence shown here is derived from an EMBL/GenBank/DDBJ whole genome shotgun (WGS) entry which is preliminary data.</text>
</comment>
<sequence>MIRTSGYPASTTPTFRAGIIPARARLQLRSYRSATLKMRPQLQKHLSGKQAKIAVDVEMANRGVGKTLTPTKRGAILAQCFFDRKNGPTVRQIADMLNVSKCTMQACRATAHCPKRGRESETERERCRLIAHYLRYPIHTADASAELENRVVAGNSEQPEVPPTRLVAEEEVPLSELLAAAKPRVSTGRPQALKAFL</sequence>
<dbReference type="InParanoid" id="A0A5J5EQJ1"/>
<proteinExistence type="predicted"/>